<dbReference type="PANTHER" id="PTHR15907">
    <property type="entry name" value="DUF614 FAMILY PROTEIN-RELATED"/>
    <property type="match status" value="1"/>
</dbReference>
<evidence type="ECO:0000313" key="3">
    <source>
        <dbReference type="Proteomes" id="UP001152803"/>
    </source>
</evidence>
<organism evidence="2 3">
    <name type="scientific">Conger conger</name>
    <name type="common">Conger eel</name>
    <name type="synonym">Muraena conger</name>
    <dbReference type="NCBI Taxonomy" id="82655"/>
    <lineage>
        <taxon>Eukaryota</taxon>
        <taxon>Metazoa</taxon>
        <taxon>Chordata</taxon>
        <taxon>Craniata</taxon>
        <taxon>Vertebrata</taxon>
        <taxon>Euteleostomi</taxon>
        <taxon>Actinopterygii</taxon>
        <taxon>Neopterygii</taxon>
        <taxon>Teleostei</taxon>
        <taxon>Anguilliformes</taxon>
        <taxon>Congridae</taxon>
        <taxon>Conger</taxon>
    </lineage>
</organism>
<dbReference type="EMBL" id="JAFJMO010000003">
    <property type="protein sequence ID" value="KAJ8282890.1"/>
    <property type="molecule type" value="Genomic_DNA"/>
</dbReference>
<comment type="caution">
    <text evidence="2">The sequence shown here is derived from an EMBL/GenBank/DDBJ whole genome shotgun (WGS) entry which is preliminary data.</text>
</comment>
<dbReference type="InterPro" id="IPR006461">
    <property type="entry name" value="PLAC_motif_containing"/>
</dbReference>
<reference evidence="2" key="1">
    <citation type="journal article" date="2023" name="Science">
        <title>Genome structures resolve the early diversification of teleost fishes.</title>
        <authorList>
            <person name="Parey E."/>
            <person name="Louis A."/>
            <person name="Montfort J."/>
            <person name="Bouchez O."/>
            <person name="Roques C."/>
            <person name="Iampietro C."/>
            <person name="Lluch J."/>
            <person name="Castinel A."/>
            <person name="Donnadieu C."/>
            <person name="Desvignes T."/>
            <person name="Floi Bucao C."/>
            <person name="Jouanno E."/>
            <person name="Wen M."/>
            <person name="Mejri S."/>
            <person name="Dirks R."/>
            <person name="Jansen H."/>
            <person name="Henkel C."/>
            <person name="Chen W.J."/>
            <person name="Zahm M."/>
            <person name="Cabau C."/>
            <person name="Klopp C."/>
            <person name="Thompson A.W."/>
            <person name="Robinson-Rechavi M."/>
            <person name="Braasch I."/>
            <person name="Lecointre G."/>
            <person name="Bobe J."/>
            <person name="Postlethwait J.H."/>
            <person name="Berthelot C."/>
            <person name="Roest Crollius H."/>
            <person name="Guiguen Y."/>
        </authorList>
    </citation>
    <scope>NUCLEOTIDE SEQUENCE</scope>
    <source>
        <strain evidence="2">Concon-B</strain>
    </source>
</reference>
<dbReference type="OrthoDB" id="1045822at2759"/>
<keyword evidence="3" id="KW-1185">Reference proteome</keyword>
<proteinExistence type="inferred from homology"/>
<accession>A0A9Q1DW38</accession>
<evidence type="ECO:0000313" key="2">
    <source>
        <dbReference type="EMBL" id="KAJ8282890.1"/>
    </source>
</evidence>
<gene>
    <name evidence="2" type="ORF">COCON_G00054090</name>
</gene>
<dbReference type="AlphaFoldDB" id="A0A9Q1DW38"/>
<evidence type="ECO:0000256" key="1">
    <source>
        <dbReference type="ARBA" id="ARBA00009024"/>
    </source>
</evidence>
<sequence length="211" mass="23705">MATNVVIQQSQVPTVMAGQFNDWSTGICECFDDMAICCFGYWCPLCFACKTSTDFGECVCLPVMDSLWTITICFGVPTCVPPVAFAMRVGARNRYNIQGDMCTDCITATFCNTCSWCQIAREIKRHKRNMTVVNAQPNESAPHNTGINAKLMEDEVDLSFYAKMLQRTLEYRHNGPVMRFLYEQMEMGSMQSLGHGICAKMAALMLDDSER</sequence>
<name>A0A9Q1DW38_CONCO</name>
<comment type="similarity">
    <text evidence="1">Belongs to the cornifelin family.</text>
</comment>
<dbReference type="Pfam" id="PF04749">
    <property type="entry name" value="PLAC8"/>
    <property type="match status" value="1"/>
</dbReference>
<protein>
    <submittedName>
        <fullName evidence="2">Uncharacterized protein</fullName>
    </submittedName>
</protein>
<dbReference type="NCBIfam" id="TIGR01571">
    <property type="entry name" value="A_thal_Cys_rich"/>
    <property type="match status" value="1"/>
</dbReference>
<dbReference type="Proteomes" id="UP001152803">
    <property type="component" value="Unassembled WGS sequence"/>
</dbReference>